<keyword evidence="2" id="KW-1185">Reference proteome</keyword>
<comment type="caution">
    <text evidence="1">The sequence shown here is derived from an EMBL/GenBank/DDBJ whole genome shotgun (WGS) entry which is preliminary data.</text>
</comment>
<dbReference type="RefSeq" id="WP_087278132.1">
    <property type="nucleotide sequence ID" value="NZ_JAUEIE010000005.1"/>
</dbReference>
<accession>A0ABT7WXS1</accession>
<evidence type="ECO:0000313" key="1">
    <source>
        <dbReference type="EMBL" id="MDN0022751.1"/>
    </source>
</evidence>
<protein>
    <submittedName>
        <fullName evidence="1">Uncharacterized protein</fullName>
    </submittedName>
</protein>
<organism evidence="1 2">
    <name type="scientific">Leyella lascolaii</name>
    <dbReference type="NCBI Taxonomy" id="1776379"/>
    <lineage>
        <taxon>Bacteria</taxon>
        <taxon>Pseudomonadati</taxon>
        <taxon>Bacteroidota</taxon>
        <taxon>Bacteroidia</taxon>
        <taxon>Bacteroidales</taxon>
        <taxon>Prevotellaceae</taxon>
        <taxon>Leyella</taxon>
    </lineage>
</organism>
<name>A0ABT7WXS1_9BACT</name>
<reference evidence="1" key="2">
    <citation type="submission" date="2024-05" db="EMBL/GenBank/DDBJ databases">
        <title>Identification and characterization of horizontal gene transfer across gut microbiota members of farm animals based on homology search.</title>
        <authorList>
            <person name="Schwarzerova J."/>
            <person name="Nykrynova M."/>
            <person name="Jureckova K."/>
            <person name="Cejkova D."/>
            <person name="Rychlik I."/>
        </authorList>
    </citation>
    <scope>NUCLEOTIDE SEQUENCE</scope>
    <source>
        <strain evidence="1">ET37</strain>
    </source>
</reference>
<dbReference type="EMBL" id="JAUEIE010000005">
    <property type="protein sequence ID" value="MDN0022751.1"/>
    <property type="molecule type" value="Genomic_DNA"/>
</dbReference>
<reference evidence="1" key="1">
    <citation type="submission" date="2023-06" db="EMBL/GenBank/DDBJ databases">
        <authorList>
            <person name="Zeman M."/>
            <person name="Kubasova T."/>
            <person name="Jahodarova E."/>
            <person name="Nykrynova M."/>
            <person name="Rychlik I."/>
        </authorList>
    </citation>
    <scope>NUCLEOTIDE SEQUENCE</scope>
    <source>
        <strain evidence="1">ET37</strain>
    </source>
</reference>
<evidence type="ECO:0000313" key="2">
    <source>
        <dbReference type="Proteomes" id="UP001167831"/>
    </source>
</evidence>
<proteinExistence type="predicted"/>
<sequence length="72" mass="8141">MSKEQFSFNKGWSQVKNGDISECRAKLMAALNINTRMAFLNRLKGEVEPKVSEARAIEAVFAEYGIKDVWGM</sequence>
<dbReference type="Proteomes" id="UP001167831">
    <property type="component" value="Unassembled WGS sequence"/>
</dbReference>
<gene>
    <name evidence="1" type="ORF">QVN81_06890</name>
</gene>